<keyword evidence="6 11" id="KW-0472">Membrane</keyword>
<keyword evidence="5" id="KW-0406">Ion transport</keyword>
<evidence type="ECO:0000256" key="9">
    <source>
        <dbReference type="ARBA" id="ARBA00023303"/>
    </source>
</evidence>
<keyword evidence="14" id="KW-1185">Reference proteome</keyword>
<keyword evidence="4 11" id="KW-1133">Transmembrane helix</keyword>
<feature type="transmembrane region" description="Helical" evidence="11">
    <location>
        <begin position="168"/>
        <end position="192"/>
    </location>
</feature>
<evidence type="ECO:0000256" key="2">
    <source>
        <dbReference type="ARBA" id="ARBA00022448"/>
    </source>
</evidence>
<dbReference type="Pfam" id="PF00654">
    <property type="entry name" value="Voltage_CLC"/>
    <property type="match status" value="1"/>
</dbReference>
<gene>
    <name evidence="13" type="ORF">ACFPN2_02125</name>
</gene>
<feature type="transmembrane region" description="Helical" evidence="11">
    <location>
        <begin position="241"/>
        <end position="264"/>
    </location>
</feature>
<evidence type="ECO:0000313" key="13">
    <source>
        <dbReference type="EMBL" id="MFC4307866.1"/>
    </source>
</evidence>
<feature type="transmembrane region" description="Helical" evidence="11">
    <location>
        <begin position="313"/>
        <end position="332"/>
    </location>
</feature>
<sequence length="586" mass="62154">MKTTSRLPHLELADFRVSPRLLYLVAMAAAVGGCGLLAAWGLVKLIALATNLAYFADWSTETRAVHSTTLGWGRVLIPAAGGIIIGLMARFGSEKIRGHGIPEAIEAILMGGSRIQPRVAILKPLSSAISIGSGGPFGAEGPVIMTGGALGSLFGQLFHLTSNERKTLLVAGAAAGMTGIFGTPLAAILLAVELLLFEWRPRSFLPVAMAAVVSASLRPLLFETPPLFPFSGEAQTSIFAVGSWIGIGVLAGLGSAALTALVYGCEDAFQKLPLHWMWWPAIGGLIVGLGGLIEPHALGVGYDTLQSMLDDRFTLHALVVLMVVKAVIWSVALGSGTSGGVLAPLLIMGGALGALVGKLLSPADAPMFALLGMAAMMGGTMRSPLTATIFGIELTGNIHALLPLVAACAAAHCLTVLLLKRSILTERIARRGHHLTREYSVDPFELVRVKEVMVHRVDTLPATMTAGDAIEFFSAVEHRHKSYPLVDANGTLVGMVSRTDTLKWIVDGQDEQTPLSELSSRDVLVAFPDELVGRLADRMAQEDVGRMPVVRHEDRRLIGIVSRKDLLRVRAALLAHDHERSAPLRA</sequence>
<keyword evidence="8" id="KW-0868">Chloride</keyword>
<evidence type="ECO:0000256" key="6">
    <source>
        <dbReference type="ARBA" id="ARBA00023136"/>
    </source>
</evidence>
<keyword evidence="10" id="KW-0129">CBS domain</keyword>
<comment type="caution">
    <text evidence="13">The sequence shown here is derived from an EMBL/GenBank/DDBJ whole genome shotgun (WGS) entry which is preliminary data.</text>
</comment>
<evidence type="ECO:0000256" key="7">
    <source>
        <dbReference type="ARBA" id="ARBA00023173"/>
    </source>
</evidence>
<dbReference type="InterPro" id="IPR001807">
    <property type="entry name" value="ClC"/>
</dbReference>
<evidence type="ECO:0000256" key="1">
    <source>
        <dbReference type="ARBA" id="ARBA00004141"/>
    </source>
</evidence>
<dbReference type="InterPro" id="IPR050368">
    <property type="entry name" value="ClC-type_chloride_channel"/>
</dbReference>
<accession>A0ABV8SKH4</accession>
<keyword evidence="2" id="KW-0813">Transport</keyword>
<dbReference type="PANTHER" id="PTHR43427:SF6">
    <property type="entry name" value="CHLORIDE CHANNEL PROTEIN CLC-E"/>
    <property type="match status" value="1"/>
</dbReference>
<evidence type="ECO:0000256" key="8">
    <source>
        <dbReference type="ARBA" id="ARBA00023214"/>
    </source>
</evidence>
<dbReference type="PRINTS" id="PR00762">
    <property type="entry name" value="CLCHANNEL"/>
</dbReference>
<dbReference type="PROSITE" id="PS51371">
    <property type="entry name" value="CBS"/>
    <property type="match status" value="2"/>
</dbReference>
<evidence type="ECO:0000256" key="4">
    <source>
        <dbReference type="ARBA" id="ARBA00022989"/>
    </source>
</evidence>
<feature type="domain" description="CBS" evidence="12">
    <location>
        <begin position="519"/>
        <end position="580"/>
    </location>
</feature>
<dbReference type="CDD" id="cd00400">
    <property type="entry name" value="Voltage_gated_ClC"/>
    <property type="match status" value="1"/>
</dbReference>
<feature type="transmembrane region" description="Helical" evidence="11">
    <location>
        <begin position="368"/>
        <end position="392"/>
    </location>
</feature>
<protein>
    <submittedName>
        <fullName evidence="13">Chloride channel protein</fullName>
    </submittedName>
</protein>
<proteinExistence type="predicted"/>
<dbReference type="PANTHER" id="PTHR43427">
    <property type="entry name" value="CHLORIDE CHANNEL PROTEIN CLC-E"/>
    <property type="match status" value="1"/>
</dbReference>
<dbReference type="SMART" id="SM00116">
    <property type="entry name" value="CBS"/>
    <property type="match status" value="2"/>
</dbReference>
<evidence type="ECO:0000313" key="14">
    <source>
        <dbReference type="Proteomes" id="UP001595904"/>
    </source>
</evidence>
<feature type="transmembrane region" description="Helical" evidence="11">
    <location>
        <begin position="338"/>
        <end position="356"/>
    </location>
</feature>
<dbReference type="InterPro" id="IPR000644">
    <property type="entry name" value="CBS_dom"/>
</dbReference>
<feature type="transmembrane region" description="Helical" evidence="11">
    <location>
        <begin position="276"/>
        <end position="293"/>
    </location>
</feature>
<dbReference type="Proteomes" id="UP001595904">
    <property type="component" value="Unassembled WGS sequence"/>
</dbReference>
<keyword evidence="7" id="KW-0869">Chloride channel</keyword>
<feature type="transmembrane region" description="Helical" evidence="11">
    <location>
        <begin position="204"/>
        <end position="221"/>
    </location>
</feature>
<name>A0ABV8SKH4_9GAMM</name>
<dbReference type="Gene3D" id="3.10.580.10">
    <property type="entry name" value="CBS-domain"/>
    <property type="match status" value="1"/>
</dbReference>
<evidence type="ECO:0000259" key="12">
    <source>
        <dbReference type="PROSITE" id="PS51371"/>
    </source>
</evidence>
<feature type="transmembrane region" description="Helical" evidence="11">
    <location>
        <begin position="398"/>
        <end position="419"/>
    </location>
</feature>
<evidence type="ECO:0000256" key="11">
    <source>
        <dbReference type="SAM" id="Phobius"/>
    </source>
</evidence>
<dbReference type="Pfam" id="PF00571">
    <property type="entry name" value="CBS"/>
    <property type="match status" value="2"/>
</dbReference>
<dbReference type="InterPro" id="IPR014743">
    <property type="entry name" value="Cl-channel_core"/>
</dbReference>
<keyword evidence="3 11" id="KW-0812">Transmembrane</keyword>
<dbReference type="SUPFAM" id="SSF54631">
    <property type="entry name" value="CBS-domain pair"/>
    <property type="match status" value="1"/>
</dbReference>
<evidence type="ECO:0000256" key="3">
    <source>
        <dbReference type="ARBA" id="ARBA00022692"/>
    </source>
</evidence>
<dbReference type="PROSITE" id="PS51257">
    <property type="entry name" value="PROKAR_LIPOPROTEIN"/>
    <property type="match status" value="1"/>
</dbReference>
<dbReference type="RefSeq" id="WP_380594498.1">
    <property type="nucleotide sequence ID" value="NZ_JBHSDU010000001.1"/>
</dbReference>
<dbReference type="InterPro" id="IPR046342">
    <property type="entry name" value="CBS_dom_sf"/>
</dbReference>
<feature type="domain" description="CBS" evidence="12">
    <location>
        <begin position="453"/>
        <end position="511"/>
    </location>
</feature>
<organism evidence="13 14">
    <name type="scientific">Steroidobacter flavus</name>
    <dbReference type="NCBI Taxonomy" id="1842136"/>
    <lineage>
        <taxon>Bacteria</taxon>
        <taxon>Pseudomonadati</taxon>
        <taxon>Pseudomonadota</taxon>
        <taxon>Gammaproteobacteria</taxon>
        <taxon>Steroidobacterales</taxon>
        <taxon>Steroidobacteraceae</taxon>
        <taxon>Steroidobacter</taxon>
    </lineage>
</organism>
<feature type="transmembrane region" description="Helical" evidence="11">
    <location>
        <begin position="21"/>
        <end position="49"/>
    </location>
</feature>
<dbReference type="SUPFAM" id="SSF81340">
    <property type="entry name" value="Clc chloride channel"/>
    <property type="match status" value="1"/>
</dbReference>
<dbReference type="CDD" id="cd02205">
    <property type="entry name" value="CBS_pair_SF"/>
    <property type="match status" value="1"/>
</dbReference>
<evidence type="ECO:0000256" key="10">
    <source>
        <dbReference type="PROSITE-ProRule" id="PRU00703"/>
    </source>
</evidence>
<evidence type="ECO:0000256" key="5">
    <source>
        <dbReference type="ARBA" id="ARBA00023065"/>
    </source>
</evidence>
<dbReference type="EMBL" id="JBHSDU010000001">
    <property type="protein sequence ID" value="MFC4307866.1"/>
    <property type="molecule type" value="Genomic_DNA"/>
</dbReference>
<reference evidence="14" key="1">
    <citation type="journal article" date="2019" name="Int. J. Syst. Evol. Microbiol.">
        <title>The Global Catalogue of Microorganisms (GCM) 10K type strain sequencing project: providing services to taxonomists for standard genome sequencing and annotation.</title>
        <authorList>
            <consortium name="The Broad Institute Genomics Platform"/>
            <consortium name="The Broad Institute Genome Sequencing Center for Infectious Disease"/>
            <person name="Wu L."/>
            <person name="Ma J."/>
        </authorList>
    </citation>
    <scope>NUCLEOTIDE SEQUENCE [LARGE SCALE GENOMIC DNA]</scope>
    <source>
        <strain evidence="14">CGMCC 1.10759</strain>
    </source>
</reference>
<comment type="subcellular location">
    <subcellularLocation>
        <location evidence="1">Membrane</location>
        <topology evidence="1">Multi-pass membrane protein</topology>
    </subcellularLocation>
</comment>
<keyword evidence="9" id="KW-0407">Ion channel</keyword>
<feature type="transmembrane region" description="Helical" evidence="11">
    <location>
        <begin position="69"/>
        <end position="89"/>
    </location>
</feature>
<dbReference type="Gene3D" id="1.10.3080.10">
    <property type="entry name" value="Clc chloride channel"/>
    <property type="match status" value="1"/>
</dbReference>